<dbReference type="EMBL" id="JADOET010000001">
    <property type="protein sequence ID" value="MBF8148334.1"/>
    <property type="molecule type" value="Genomic_DNA"/>
</dbReference>
<keyword evidence="1" id="KW-0812">Transmembrane</keyword>
<gene>
    <name evidence="3" type="ORF">ITJ86_00400</name>
</gene>
<dbReference type="Proteomes" id="UP000611215">
    <property type="component" value="Unassembled WGS sequence"/>
</dbReference>
<dbReference type="InterPro" id="IPR037066">
    <property type="entry name" value="Plug_dom_sf"/>
</dbReference>
<keyword evidence="1" id="KW-0472">Membrane</keyword>
<evidence type="ECO:0000256" key="1">
    <source>
        <dbReference type="SAM" id="Phobius"/>
    </source>
</evidence>
<dbReference type="CDD" id="cd07341">
    <property type="entry name" value="M56_BlaR1_MecR1_like"/>
    <property type="match status" value="1"/>
</dbReference>
<proteinExistence type="predicted"/>
<dbReference type="PANTHER" id="PTHR34978:SF3">
    <property type="entry name" value="SLR0241 PROTEIN"/>
    <property type="match status" value="1"/>
</dbReference>
<reference evidence="3 4" key="1">
    <citation type="submission" date="2020-11" db="EMBL/GenBank/DDBJ databases">
        <title>Winogradskyella marina sp. nov., isolated from marine sediment.</title>
        <authorList>
            <person name="Bo J."/>
            <person name="Wang S."/>
            <person name="Song X."/>
            <person name="Du Z."/>
        </authorList>
    </citation>
    <scope>NUCLEOTIDE SEQUENCE [LARGE SCALE GENOMIC DNA]</scope>
    <source>
        <strain evidence="3 4">F6397</strain>
    </source>
</reference>
<feature type="transmembrane region" description="Helical" evidence="1">
    <location>
        <begin position="6"/>
        <end position="22"/>
    </location>
</feature>
<organism evidence="3 4">
    <name type="scientific">Winogradskyella marina</name>
    <dbReference type="NCBI Taxonomy" id="2785530"/>
    <lineage>
        <taxon>Bacteria</taxon>
        <taxon>Pseudomonadati</taxon>
        <taxon>Bacteroidota</taxon>
        <taxon>Flavobacteriia</taxon>
        <taxon>Flavobacteriales</taxon>
        <taxon>Flavobacteriaceae</taxon>
        <taxon>Winogradskyella</taxon>
    </lineage>
</organism>
<feature type="transmembrane region" description="Helical" evidence="1">
    <location>
        <begin position="128"/>
        <end position="146"/>
    </location>
</feature>
<protein>
    <recommendedName>
        <fullName evidence="2">Peptidase M56 domain-containing protein</fullName>
    </recommendedName>
</protein>
<evidence type="ECO:0000313" key="4">
    <source>
        <dbReference type="Proteomes" id="UP000611215"/>
    </source>
</evidence>
<dbReference type="Pfam" id="PF05569">
    <property type="entry name" value="Peptidase_M56"/>
    <property type="match status" value="1"/>
</dbReference>
<name>A0ABS0ED18_9FLAO</name>
<accession>A0ABS0ED18</accession>
<dbReference type="InterPro" id="IPR008756">
    <property type="entry name" value="Peptidase_M56"/>
</dbReference>
<feature type="transmembrane region" description="Helical" evidence="1">
    <location>
        <begin position="34"/>
        <end position="54"/>
    </location>
</feature>
<keyword evidence="1" id="KW-1133">Transmembrane helix</keyword>
<dbReference type="Gene3D" id="2.170.130.10">
    <property type="entry name" value="TonB-dependent receptor, plug domain"/>
    <property type="match status" value="1"/>
</dbReference>
<feature type="transmembrane region" description="Helical" evidence="1">
    <location>
        <begin position="263"/>
        <end position="279"/>
    </location>
</feature>
<evidence type="ECO:0000259" key="2">
    <source>
        <dbReference type="Pfam" id="PF05569"/>
    </source>
</evidence>
<feature type="domain" description="Peptidase M56" evidence="2">
    <location>
        <begin position="129"/>
        <end position="252"/>
    </location>
</feature>
<feature type="transmembrane region" description="Helical" evidence="1">
    <location>
        <begin position="175"/>
        <end position="194"/>
    </location>
</feature>
<comment type="caution">
    <text evidence="3">The sequence shown here is derived from an EMBL/GenBank/DDBJ whole genome shotgun (WGS) entry which is preliminary data.</text>
</comment>
<dbReference type="SUPFAM" id="SSF56935">
    <property type="entry name" value="Porins"/>
    <property type="match status" value="1"/>
</dbReference>
<evidence type="ECO:0000313" key="3">
    <source>
        <dbReference type="EMBL" id="MBF8148334.1"/>
    </source>
</evidence>
<feature type="transmembrane region" description="Helical" evidence="1">
    <location>
        <begin position="91"/>
        <end position="116"/>
    </location>
</feature>
<keyword evidence="4" id="KW-1185">Reference proteome</keyword>
<dbReference type="InterPro" id="IPR052173">
    <property type="entry name" value="Beta-lactam_resp_regulator"/>
</dbReference>
<dbReference type="PANTHER" id="PTHR34978">
    <property type="entry name" value="POSSIBLE SENSOR-TRANSDUCER PROTEIN BLAR"/>
    <property type="match status" value="1"/>
</dbReference>
<dbReference type="RefSeq" id="WP_195869623.1">
    <property type="nucleotide sequence ID" value="NZ_JADOET010000001.1"/>
</dbReference>
<sequence>MEYLLKASAVIILMYLCFYVFLKKETFFEHNRWFLLTGLLLALVFPLIVIPIYVPIEPIITQTTTFIPSTSSGFVAAQPSTSFDWYSLIPILYGIGLVVFSIQFVFQFSSLVSLLLKNPKRKDQHFTYVIVNHNISPFSFFKWIIYNPETYENKELQLILTHEKVHVNQLHSIDILLTQLACVVFWFNPLIWLYRKEVRQNLEYIADFKSQNSSHSKKDYQHLLLKTSIANHHSILSNNFYNSSIKKRILMLNKSRSNKKNQWKYVFVLPLLAGLMMSMNSETVYVETQTNDSKQINTLQSKETSAAKQDSITSETIKVKFTKNSTDKSIDKIKTWLKSKNVTMTIKRLKRNSQNEISNINIDFKTPNGTANYSVKDTEGINPFEFKVTDDGNFSVGAIQDDNHIKTMLIVEEIHNQSQSGQKQAIDQDSIVVIVEDSTYIKTQTSKNNTFFKKMKTTKNAQDSIYFSIDSSEVKRLTNETSDFYYEDGSQPEIISEDIIIYDATNKKTFSTQNNYFQNPKPLVLFNGKEVSSDYLKSISPENIESVTVLKDEKAIHKYGEKGKNGVIELTTKENVVITKKDNLEQITRSEITSVTFIDDEDASKNASIAYISKYTTDEVLDNHKMNLKNNGITVKYSKLKRNKAGEITSIKISLDDKDGSKASATWKVNDGIPNIEYGKSDGALIARTKQP</sequence>